<protein>
    <submittedName>
        <fullName evidence="1">Uncharacterized protein</fullName>
    </submittedName>
</protein>
<keyword evidence="2" id="KW-1185">Reference proteome</keyword>
<evidence type="ECO:0000313" key="2">
    <source>
        <dbReference type="Proteomes" id="UP001386437"/>
    </source>
</evidence>
<proteinExistence type="predicted"/>
<reference evidence="1 2" key="1">
    <citation type="journal article" date="2022" name="Arch. Microbiol.">
        <title>Paraburkholderia bengalensis sp. nov. isolated from roots of Oryza sativa, IR64.</title>
        <authorList>
            <person name="Nag P."/>
            <person name="Mondal N."/>
            <person name="Sarkar J."/>
            <person name="Das S."/>
        </authorList>
    </citation>
    <scope>NUCLEOTIDE SEQUENCE [LARGE SCALE GENOMIC DNA]</scope>
    <source>
        <strain evidence="1 2">IR64_4_BI</strain>
    </source>
</reference>
<sequence>MLLSDEELARLESIAPFLQSEAVTALQGPIRYDVTMELASHLQPGLRFRVPETPPKGGDPEAPPYPLDLFVGLPLDELRALSNADENSRRALIARFGASFSPRLLKAIGGLTSHEVDLDAGVQGEAGTVAVMLDDKV</sequence>
<dbReference type="EMBL" id="JACFYJ010000018">
    <property type="protein sequence ID" value="MEI5998224.1"/>
    <property type="molecule type" value="Genomic_DNA"/>
</dbReference>
<accession>A0ABU8IRG8</accession>
<evidence type="ECO:0000313" key="1">
    <source>
        <dbReference type="EMBL" id="MEI5998224.1"/>
    </source>
</evidence>
<organism evidence="1 2">
    <name type="scientific">Paraburkholderia bengalensis</name>
    <dbReference type="NCBI Taxonomy" id="2747562"/>
    <lineage>
        <taxon>Bacteria</taxon>
        <taxon>Pseudomonadati</taxon>
        <taxon>Pseudomonadota</taxon>
        <taxon>Betaproteobacteria</taxon>
        <taxon>Burkholderiales</taxon>
        <taxon>Burkholderiaceae</taxon>
        <taxon>Paraburkholderia</taxon>
    </lineage>
</organism>
<gene>
    <name evidence="1" type="ORF">H3V53_13720</name>
</gene>
<dbReference type="Proteomes" id="UP001386437">
    <property type="component" value="Unassembled WGS sequence"/>
</dbReference>
<dbReference type="RefSeq" id="WP_336598396.1">
    <property type="nucleotide sequence ID" value="NZ_JACFYJ010000018.1"/>
</dbReference>
<name>A0ABU8IRG8_9BURK</name>
<comment type="caution">
    <text evidence="1">The sequence shown here is derived from an EMBL/GenBank/DDBJ whole genome shotgun (WGS) entry which is preliminary data.</text>
</comment>